<dbReference type="KEGG" id="mlj:MLAC_18160"/>
<dbReference type="SUPFAM" id="SSF53335">
    <property type="entry name" value="S-adenosyl-L-methionine-dependent methyltransferases"/>
    <property type="match status" value="1"/>
</dbReference>
<dbReference type="Pfam" id="PF13649">
    <property type="entry name" value="Methyltransf_25"/>
    <property type="match status" value="1"/>
</dbReference>
<reference evidence="3 4" key="1">
    <citation type="journal article" date="2019" name="Emerg. Microbes Infect.">
        <title>Comprehensive subspecies identification of 175 nontuberculous mycobacteria species based on 7547 genomic profiles.</title>
        <authorList>
            <person name="Matsumoto Y."/>
            <person name="Kinjo T."/>
            <person name="Motooka D."/>
            <person name="Nabeya D."/>
            <person name="Jung N."/>
            <person name="Uechi K."/>
            <person name="Horii T."/>
            <person name="Iida T."/>
            <person name="Fujita J."/>
            <person name="Nakamura S."/>
        </authorList>
    </citation>
    <scope>NUCLEOTIDE SEQUENCE [LARGE SCALE GENOMIC DNA]</scope>
    <source>
        <strain evidence="3 4">JCM 15657</strain>
    </source>
</reference>
<organism evidence="3 4">
    <name type="scientific">Mycobacterium lacus</name>
    <dbReference type="NCBI Taxonomy" id="169765"/>
    <lineage>
        <taxon>Bacteria</taxon>
        <taxon>Bacillati</taxon>
        <taxon>Actinomycetota</taxon>
        <taxon>Actinomycetes</taxon>
        <taxon>Mycobacteriales</taxon>
        <taxon>Mycobacteriaceae</taxon>
        <taxon>Mycobacterium</taxon>
    </lineage>
</organism>
<dbReference type="PANTHER" id="PTHR43861:SF3">
    <property type="entry name" value="PUTATIVE (AFU_ORTHOLOGUE AFUA_2G14390)-RELATED"/>
    <property type="match status" value="1"/>
</dbReference>
<evidence type="ECO:0000313" key="4">
    <source>
        <dbReference type="Proteomes" id="UP000466396"/>
    </source>
</evidence>
<dbReference type="EMBL" id="AP022581">
    <property type="protein sequence ID" value="BBX96522.1"/>
    <property type="molecule type" value="Genomic_DNA"/>
</dbReference>
<proteinExistence type="predicted"/>
<dbReference type="Gene3D" id="3.40.50.150">
    <property type="entry name" value="Vaccinia Virus protein VP39"/>
    <property type="match status" value="1"/>
</dbReference>
<dbReference type="GO" id="GO:0016740">
    <property type="term" value="F:transferase activity"/>
    <property type="evidence" value="ECO:0007669"/>
    <property type="project" value="UniProtKB-KW"/>
</dbReference>
<evidence type="ECO:0000313" key="3">
    <source>
        <dbReference type="EMBL" id="BBX96522.1"/>
    </source>
</evidence>
<dbReference type="CDD" id="cd02440">
    <property type="entry name" value="AdoMet_MTases"/>
    <property type="match status" value="1"/>
</dbReference>
<sequence>MHAVDYLPFQFSKVGHIPDSAPLRRRSGDPVPLRARATDRHATMSGMAADPGNRVDSQRLHWDSTYAAHPVMYGDQPSAAGVYAAQVFSDVGAGDVVELGAGHGRDALFFARHGFAVHALDFSATGLQQLREAAQASGMAQRITTTVHDMRTPLPLPDASTDAVFAHMLLCMALSTEQIRAVVGEVRRILRPGGLFVYTVRHTGDAHYGAGIAHGDDIYEHGGFAVHFFTRDLVTTLADGWTLIQIHDFEEGELPRRLWRVTQATVPR</sequence>
<keyword evidence="4" id="KW-1185">Reference proteome</keyword>
<name>A0A7I7NIP9_9MYCO</name>
<evidence type="ECO:0000259" key="2">
    <source>
        <dbReference type="Pfam" id="PF13649"/>
    </source>
</evidence>
<dbReference type="AlphaFoldDB" id="A0A7I7NIP9"/>
<gene>
    <name evidence="3" type="ORF">MLAC_18160</name>
</gene>
<feature type="domain" description="Methyltransferase" evidence="2">
    <location>
        <begin position="96"/>
        <end position="194"/>
    </location>
</feature>
<dbReference type="Proteomes" id="UP000466396">
    <property type="component" value="Chromosome"/>
</dbReference>
<protein>
    <recommendedName>
        <fullName evidence="2">Methyltransferase domain-containing protein</fullName>
    </recommendedName>
</protein>
<dbReference type="InterPro" id="IPR029063">
    <property type="entry name" value="SAM-dependent_MTases_sf"/>
</dbReference>
<accession>A0A7I7NIP9</accession>
<dbReference type="InterPro" id="IPR041698">
    <property type="entry name" value="Methyltransf_25"/>
</dbReference>
<keyword evidence="1" id="KW-0808">Transferase</keyword>
<evidence type="ECO:0000256" key="1">
    <source>
        <dbReference type="ARBA" id="ARBA00022679"/>
    </source>
</evidence>
<dbReference type="PANTHER" id="PTHR43861">
    <property type="entry name" value="TRANS-ACONITATE 2-METHYLTRANSFERASE-RELATED"/>
    <property type="match status" value="1"/>
</dbReference>